<proteinExistence type="predicted"/>
<dbReference type="EMBL" id="LPUR01000001">
    <property type="protein sequence ID" value="KXH84917.1"/>
    <property type="molecule type" value="Genomic_DNA"/>
</dbReference>
<dbReference type="AlphaFoldDB" id="A0A135WJ20"/>
<keyword evidence="1" id="KW-0472">Membrane</keyword>
<accession>A0A135WJ20</accession>
<evidence type="ECO:0000313" key="3">
    <source>
        <dbReference type="Proteomes" id="UP000070513"/>
    </source>
</evidence>
<feature type="transmembrane region" description="Helical" evidence="1">
    <location>
        <begin position="30"/>
        <end position="51"/>
    </location>
</feature>
<keyword evidence="1" id="KW-1133">Transmembrane helix</keyword>
<gene>
    <name evidence="2" type="ORF">AU378_03945</name>
</gene>
<organism evidence="2 3">
    <name type="scientific">Chryseobacterium kwangjuense</name>
    <dbReference type="NCBI Taxonomy" id="267125"/>
    <lineage>
        <taxon>Bacteria</taxon>
        <taxon>Pseudomonadati</taxon>
        <taxon>Bacteroidota</taxon>
        <taxon>Flavobacteriia</taxon>
        <taxon>Flavobacteriales</taxon>
        <taxon>Weeksellaceae</taxon>
        <taxon>Chryseobacterium group</taxon>
        <taxon>Chryseobacterium</taxon>
    </lineage>
</organism>
<sequence>MKNFRNTIESELERLDNRWQALPLKTQCKYVIILFTFYLTMGIGVLVKVCYDLGKEDRHIEIGHIESPSIGDGTSLRADSILINNKKFRNGRERE</sequence>
<comment type="caution">
    <text evidence="2">The sequence shown here is derived from an EMBL/GenBank/DDBJ whole genome shotgun (WGS) entry which is preliminary data.</text>
</comment>
<name>A0A135WJ20_9FLAO</name>
<keyword evidence="1" id="KW-0812">Transmembrane</keyword>
<evidence type="ECO:0000313" key="2">
    <source>
        <dbReference type="EMBL" id="KXH84917.1"/>
    </source>
</evidence>
<evidence type="ECO:0000256" key="1">
    <source>
        <dbReference type="SAM" id="Phobius"/>
    </source>
</evidence>
<reference evidence="2 3" key="2">
    <citation type="journal article" date="2016" name="Genome Announc.">
        <title>Draft Genome Sequence of a Biocontrol Rhizobacterium, Chryseobacterium kwangjuense Strain KJ1R5, Isolated from Pepper (Capsicum annuum).</title>
        <authorList>
            <person name="Jeong J.J."/>
            <person name="Park H."/>
            <person name="Park B.H."/>
            <person name="Mannaa M."/>
            <person name="Sang M.K."/>
            <person name="Choi I.G."/>
            <person name="Kim K.D."/>
        </authorList>
    </citation>
    <scope>NUCLEOTIDE SEQUENCE [LARGE SCALE GENOMIC DNA]</scope>
    <source>
        <strain evidence="2 3">KJ1R5</strain>
    </source>
</reference>
<reference evidence="3" key="1">
    <citation type="submission" date="2015-12" db="EMBL/GenBank/DDBJ databases">
        <title>Genome sequence of a biocontrol rhizobacterium Chryseobacterium kwangjuense strain KJ1R5 isolated from pepper (Capsicum annuum L.).</title>
        <authorList>
            <person name="Jeong J.-J."/>
            <person name="Park H."/>
            <person name="Mannaa M."/>
            <person name="Sang M.K."/>
            <person name="Choi I.-G."/>
            <person name="Kim K.D."/>
        </authorList>
    </citation>
    <scope>NUCLEOTIDE SEQUENCE [LARGE SCALE GENOMIC DNA]</scope>
    <source>
        <strain evidence="3">KJ1R5</strain>
    </source>
</reference>
<protein>
    <submittedName>
        <fullName evidence="2">Nitrogen regulatory IIA protein</fullName>
    </submittedName>
</protein>
<dbReference type="Proteomes" id="UP000070513">
    <property type="component" value="Unassembled WGS sequence"/>
</dbReference>